<dbReference type="PANTHER" id="PTHR11845">
    <property type="entry name" value="5'-DEOXYNUCLEOTIDASE HDDC2"/>
    <property type="match status" value="1"/>
</dbReference>
<dbReference type="Gene3D" id="1.10.3210.10">
    <property type="entry name" value="Hypothetical protein af1432"/>
    <property type="match status" value="1"/>
</dbReference>
<keyword evidence="9" id="KW-0479">Metal-binding</keyword>
<keyword evidence="10" id="KW-0378">Hydrolase</keyword>
<comment type="catalytic activity">
    <reaction evidence="1">
        <text>a 2'-deoxyribonucleoside 5'-phosphate + H2O = a 2'-deoxyribonucleoside + phosphate</text>
        <dbReference type="Rhea" id="RHEA:36167"/>
        <dbReference type="ChEBI" id="CHEBI:15377"/>
        <dbReference type="ChEBI" id="CHEBI:18274"/>
        <dbReference type="ChEBI" id="CHEBI:43474"/>
        <dbReference type="ChEBI" id="CHEBI:65317"/>
        <dbReference type="EC" id="3.1.3.89"/>
    </reaction>
</comment>
<dbReference type="SUPFAM" id="SSF109604">
    <property type="entry name" value="HD-domain/PDEase-like"/>
    <property type="match status" value="1"/>
</dbReference>
<dbReference type="AlphaFoldDB" id="A0A7S1TPL2"/>
<dbReference type="GO" id="GO:0005737">
    <property type="term" value="C:cytoplasm"/>
    <property type="evidence" value="ECO:0007669"/>
    <property type="project" value="TreeGrafter"/>
</dbReference>
<dbReference type="GO" id="GO:0046872">
    <property type="term" value="F:metal ion binding"/>
    <property type="evidence" value="ECO:0007669"/>
    <property type="project" value="UniProtKB-KW"/>
</dbReference>
<dbReference type="PANTHER" id="PTHR11845:SF13">
    <property type="entry name" value="5'-DEOXYNUCLEOTIDASE HDDC2"/>
    <property type="match status" value="1"/>
</dbReference>
<dbReference type="FunFam" id="1.10.3210.10:FF:000011">
    <property type="entry name" value="HD domain-containing protein 2"/>
    <property type="match status" value="1"/>
</dbReference>
<protein>
    <recommendedName>
        <fullName evidence="8">5'-deoxynucleotidase</fullName>
        <ecNumber evidence="8">3.1.3.89</ecNumber>
    </recommendedName>
</protein>
<evidence type="ECO:0000256" key="1">
    <source>
        <dbReference type="ARBA" id="ARBA00001638"/>
    </source>
</evidence>
<accession>A0A7S1TPL2</accession>
<sequence>MATSTGGSTGPVEPSKVLDFLRVVGGLKRTKRTGWVHRGVDDPESVADHSYRMAMCAFLADGDAYDRNRVMKLAVVHDLAESLVGDIAPHQKVSNEDKARMELEAMERITSSIGHEAIAAEILDLFTDYEEQRTPEAQLVKEIDKFEMIVQADEYEREQGKELQEFFDSTAASFQTPMMASWNAELRRQRDARRGGGEEG</sequence>
<evidence type="ECO:0000256" key="9">
    <source>
        <dbReference type="ARBA" id="ARBA00022723"/>
    </source>
</evidence>
<evidence type="ECO:0000256" key="10">
    <source>
        <dbReference type="ARBA" id="ARBA00022801"/>
    </source>
</evidence>
<dbReference type="InterPro" id="IPR006674">
    <property type="entry name" value="HD_domain"/>
</dbReference>
<dbReference type="Pfam" id="PF13023">
    <property type="entry name" value="HD_3"/>
    <property type="match status" value="1"/>
</dbReference>
<organism evidence="13">
    <name type="scientific">Phaeomonas parva</name>
    <dbReference type="NCBI Taxonomy" id="124430"/>
    <lineage>
        <taxon>Eukaryota</taxon>
        <taxon>Sar</taxon>
        <taxon>Stramenopiles</taxon>
        <taxon>Ochrophyta</taxon>
        <taxon>Pinguiophyceae</taxon>
        <taxon>Pinguiochrysidales</taxon>
        <taxon>Pinguiochrysidaceae</taxon>
        <taxon>Phaeomonas</taxon>
    </lineage>
</organism>
<proteinExistence type="inferred from homology"/>
<dbReference type="EMBL" id="HBGJ01002075">
    <property type="protein sequence ID" value="CAD9243041.1"/>
    <property type="molecule type" value="Transcribed_RNA"/>
</dbReference>
<evidence type="ECO:0000256" key="5">
    <source>
        <dbReference type="ARBA" id="ARBA00004074"/>
    </source>
</evidence>
<comment type="subunit">
    <text evidence="7">Homodimer.</text>
</comment>
<comment type="cofactor">
    <cofactor evidence="3">
        <name>Co(2+)</name>
        <dbReference type="ChEBI" id="CHEBI:48828"/>
    </cofactor>
</comment>
<dbReference type="InterPro" id="IPR039356">
    <property type="entry name" value="YfbR/HDDC2"/>
</dbReference>
<dbReference type="EC" id="3.1.3.89" evidence="8"/>
<reference evidence="13" key="1">
    <citation type="submission" date="2021-01" db="EMBL/GenBank/DDBJ databases">
        <authorList>
            <person name="Corre E."/>
            <person name="Pelletier E."/>
            <person name="Niang G."/>
            <person name="Scheremetjew M."/>
            <person name="Finn R."/>
            <person name="Kale V."/>
            <person name="Holt S."/>
            <person name="Cochrane G."/>
            <person name="Meng A."/>
            <person name="Brown T."/>
            <person name="Cohen L."/>
        </authorList>
    </citation>
    <scope>NUCLEOTIDE SEQUENCE</scope>
    <source>
        <strain evidence="13">CCMP2877</strain>
    </source>
</reference>
<evidence type="ECO:0000256" key="2">
    <source>
        <dbReference type="ARBA" id="ARBA00001936"/>
    </source>
</evidence>
<evidence type="ECO:0000259" key="12">
    <source>
        <dbReference type="SMART" id="SM00471"/>
    </source>
</evidence>
<dbReference type="InterPro" id="IPR003607">
    <property type="entry name" value="HD/PDEase_dom"/>
</dbReference>
<evidence type="ECO:0000256" key="11">
    <source>
        <dbReference type="ARBA" id="ARBA00022842"/>
    </source>
</evidence>
<name>A0A7S1TPL2_9STRA</name>
<evidence type="ECO:0000256" key="3">
    <source>
        <dbReference type="ARBA" id="ARBA00001941"/>
    </source>
</evidence>
<comment type="similarity">
    <text evidence="6">Belongs to the HDDC2 family.</text>
</comment>
<evidence type="ECO:0000256" key="8">
    <source>
        <dbReference type="ARBA" id="ARBA00012964"/>
    </source>
</evidence>
<dbReference type="GO" id="GO:0002953">
    <property type="term" value="F:5'-deoxynucleotidase activity"/>
    <property type="evidence" value="ECO:0007669"/>
    <property type="project" value="UniProtKB-EC"/>
</dbReference>
<evidence type="ECO:0000313" key="13">
    <source>
        <dbReference type="EMBL" id="CAD9243041.1"/>
    </source>
</evidence>
<comment type="function">
    <text evidence="5">Catalyzes the dephosphorylation of the nucleoside 5'-monophosphates deoxyadenosine monophosphate (dAMP), deoxycytidine monophosphate (dCMP), deoxyguanosine monophosphate (dGMP) and deoxythymidine monophosphate (dTMP).</text>
</comment>
<comment type="cofactor">
    <cofactor evidence="4">
        <name>Mg(2+)</name>
        <dbReference type="ChEBI" id="CHEBI:18420"/>
    </cofactor>
</comment>
<evidence type="ECO:0000256" key="4">
    <source>
        <dbReference type="ARBA" id="ARBA00001946"/>
    </source>
</evidence>
<evidence type="ECO:0000256" key="7">
    <source>
        <dbReference type="ARBA" id="ARBA00011738"/>
    </source>
</evidence>
<comment type="cofactor">
    <cofactor evidence="2">
        <name>Mn(2+)</name>
        <dbReference type="ChEBI" id="CHEBI:29035"/>
    </cofactor>
</comment>
<dbReference type="SMART" id="SM00471">
    <property type="entry name" value="HDc"/>
    <property type="match status" value="1"/>
</dbReference>
<gene>
    <name evidence="13" type="ORF">PPAR1163_LOCUS1386</name>
</gene>
<feature type="domain" description="HD/PDEase" evidence="12">
    <location>
        <begin position="42"/>
        <end position="158"/>
    </location>
</feature>
<evidence type="ECO:0000256" key="6">
    <source>
        <dbReference type="ARBA" id="ARBA00009999"/>
    </source>
</evidence>
<keyword evidence="11" id="KW-0460">Magnesium</keyword>
<dbReference type="GO" id="GO:0009159">
    <property type="term" value="P:deoxyribonucleoside monophosphate catabolic process"/>
    <property type="evidence" value="ECO:0007669"/>
    <property type="project" value="UniProtKB-ARBA"/>
</dbReference>